<keyword evidence="2" id="KW-1185">Reference proteome</keyword>
<gene>
    <name evidence="1" type="ORF">GA0061094_1424</name>
</gene>
<dbReference type="Proteomes" id="UP000181997">
    <property type="component" value="Unassembled WGS sequence"/>
</dbReference>
<name>A0A0V8HMY2_9BACI</name>
<evidence type="ECO:0000313" key="1">
    <source>
        <dbReference type="EMBL" id="SCB92205.1"/>
    </source>
</evidence>
<sequence>MSGLKTLLKRFQSECETSDRHEDPALRSRYYKSMHGAAYSAVLDLFSSSEYEVISESKERGEITVRKNGTPRLFIVATVITVRPLETAVDFKVSADKGKIFGTYTVLKAQIGHYYGRLDSRMTKVK</sequence>
<evidence type="ECO:0000313" key="2">
    <source>
        <dbReference type="Proteomes" id="UP000181997"/>
    </source>
</evidence>
<dbReference type="EMBL" id="FMAU01000001">
    <property type="protein sequence ID" value="SCB92205.1"/>
    <property type="molecule type" value="Genomic_DNA"/>
</dbReference>
<reference evidence="2" key="1">
    <citation type="submission" date="2016-08" db="EMBL/GenBank/DDBJ databases">
        <authorList>
            <person name="Varghese N."/>
            <person name="Submissions Spin"/>
        </authorList>
    </citation>
    <scope>NUCLEOTIDE SEQUENCE [LARGE SCALE GENOMIC DNA]</scope>
    <source>
        <strain evidence="2">SGD-1123</strain>
    </source>
</reference>
<proteinExistence type="predicted"/>
<dbReference type="AlphaFoldDB" id="A0A0V8HMY2"/>
<accession>A0A0V8HMY2</accession>
<organism evidence="1 2">
    <name type="scientific">[Bacillus] enclensis</name>
    <dbReference type="NCBI Taxonomy" id="1402860"/>
    <lineage>
        <taxon>Bacteria</taxon>
        <taxon>Bacillati</taxon>
        <taxon>Bacillota</taxon>
        <taxon>Bacilli</taxon>
        <taxon>Bacillales</taxon>
        <taxon>Bacillaceae</taxon>
        <taxon>Rossellomorea</taxon>
    </lineage>
</organism>
<dbReference type="RefSeq" id="WP_058297944.1">
    <property type="nucleotide sequence ID" value="NZ_FMAU01000001.1"/>
</dbReference>
<protein>
    <recommendedName>
        <fullName evidence="3">Cytosolic protein</fullName>
    </recommendedName>
</protein>
<evidence type="ECO:0008006" key="3">
    <source>
        <dbReference type="Google" id="ProtNLM"/>
    </source>
</evidence>
<dbReference type="OrthoDB" id="2353056at2"/>